<dbReference type="EMBL" id="JACGWS010000003">
    <property type="protein sequence ID" value="MBC8754350.1"/>
    <property type="molecule type" value="Genomic_DNA"/>
</dbReference>
<evidence type="ECO:0000313" key="1">
    <source>
        <dbReference type="EMBL" id="MBC8754350.1"/>
    </source>
</evidence>
<organism evidence="1 2">
    <name type="scientific">Kordia aestuariivivens</name>
    <dbReference type="NCBI Taxonomy" id="2759037"/>
    <lineage>
        <taxon>Bacteria</taxon>
        <taxon>Pseudomonadati</taxon>
        <taxon>Bacteroidota</taxon>
        <taxon>Flavobacteriia</taxon>
        <taxon>Flavobacteriales</taxon>
        <taxon>Flavobacteriaceae</taxon>
        <taxon>Kordia</taxon>
    </lineage>
</organism>
<dbReference type="Proteomes" id="UP000619238">
    <property type="component" value="Unassembled WGS sequence"/>
</dbReference>
<accession>A0ABR7Q719</accession>
<protein>
    <submittedName>
        <fullName evidence="1">Uncharacterized protein</fullName>
    </submittedName>
</protein>
<reference evidence="1 2" key="1">
    <citation type="submission" date="2020-07" db="EMBL/GenBank/DDBJ databases">
        <title>Description of Kordia aestuariivivens sp. nov., isolated from a tidal flat.</title>
        <authorList>
            <person name="Park S."/>
            <person name="Yoon J.-H."/>
        </authorList>
    </citation>
    <scope>NUCLEOTIDE SEQUENCE [LARGE SCALE GENOMIC DNA]</scope>
    <source>
        <strain evidence="1 2">YSTF-M3</strain>
    </source>
</reference>
<name>A0ABR7Q719_9FLAO</name>
<keyword evidence="2" id="KW-1185">Reference proteome</keyword>
<gene>
    <name evidence="1" type="ORF">H2O64_06685</name>
</gene>
<comment type="caution">
    <text evidence="1">The sequence shown here is derived from an EMBL/GenBank/DDBJ whole genome shotgun (WGS) entry which is preliminary data.</text>
</comment>
<proteinExistence type="predicted"/>
<evidence type="ECO:0000313" key="2">
    <source>
        <dbReference type="Proteomes" id="UP000619238"/>
    </source>
</evidence>
<sequence length="270" mass="30458">MNITYTSLFKVSVAHSYYASGICECLQYKASTASQTLMDKYGFILKATTNGFEVYTTNQSIETHLNYITQVSETTAFTFVGITSDQNFYNFTELPINELGVLTYTSTSTANVEANETIQLAENFVTDTTTQEVVSITITFDDLIRLHKTTNNVQFNIQMNARETQWYYYIINNSNQEFKKLVIESDNDIQFSGPTAATLQNGQNALLFSSETTKIPLKNTVEYTFNLTNTKTTLAGERTEIIIKGLPIPNPQNLQVNNDHTIASLMYVYI</sequence>
<dbReference type="RefSeq" id="WP_187561391.1">
    <property type="nucleotide sequence ID" value="NZ_JACGWS010000003.1"/>
</dbReference>